<keyword evidence="4" id="KW-1185">Reference proteome</keyword>
<proteinExistence type="predicted"/>
<gene>
    <name evidence="3" type="ORF">PRUPE_7G140300</name>
</gene>
<keyword evidence="1" id="KW-0472">Membrane</keyword>
<dbReference type="EMBL" id="CM007657">
    <property type="protein sequence ID" value="ONH96605.1"/>
    <property type="molecule type" value="Genomic_DNA"/>
</dbReference>
<dbReference type="InterPro" id="IPR008808">
    <property type="entry name" value="Powdery_mildew-R_dom"/>
</dbReference>
<keyword evidence="1" id="KW-1133">Transmembrane helix</keyword>
<organism evidence="3 4">
    <name type="scientific">Prunus persica</name>
    <name type="common">Peach</name>
    <name type="synonym">Amygdalus persica</name>
    <dbReference type="NCBI Taxonomy" id="3760"/>
    <lineage>
        <taxon>Eukaryota</taxon>
        <taxon>Viridiplantae</taxon>
        <taxon>Streptophyta</taxon>
        <taxon>Embryophyta</taxon>
        <taxon>Tracheophyta</taxon>
        <taxon>Spermatophyta</taxon>
        <taxon>Magnoliopsida</taxon>
        <taxon>eudicotyledons</taxon>
        <taxon>Gunneridae</taxon>
        <taxon>Pentapetalae</taxon>
        <taxon>rosids</taxon>
        <taxon>fabids</taxon>
        <taxon>Rosales</taxon>
        <taxon>Rosaceae</taxon>
        <taxon>Amygdaloideae</taxon>
        <taxon>Amygdaleae</taxon>
        <taxon>Prunus</taxon>
    </lineage>
</organism>
<evidence type="ECO:0000256" key="1">
    <source>
        <dbReference type="SAM" id="Phobius"/>
    </source>
</evidence>
<dbReference type="Proteomes" id="UP000006882">
    <property type="component" value="Chromosome G7"/>
</dbReference>
<feature type="transmembrane region" description="Helical" evidence="1">
    <location>
        <begin position="125"/>
        <end position="146"/>
    </location>
</feature>
<name>A0A251NBA2_PRUPE</name>
<accession>A0A251NBA2</accession>
<evidence type="ECO:0000259" key="2">
    <source>
        <dbReference type="Pfam" id="PF05659"/>
    </source>
</evidence>
<feature type="domain" description="RPW8" evidence="2">
    <location>
        <begin position="7"/>
        <end position="125"/>
    </location>
</feature>
<keyword evidence="1" id="KW-0812">Transmembrane</keyword>
<protein>
    <recommendedName>
        <fullName evidence="2">RPW8 domain-containing protein</fullName>
    </recommendedName>
</protein>
<dbReference type="AlphaFoldDB" id="A0A251NBA2"/>
<dbReference type="Pfam" id="PF05659">
    <property type="entry name" value="RPW8"/>
    <property type="match status" value="1"/>
</dbReference>
<evidence type="ECO:0000313" key="3">
    <source>
        <dbReference type="EMBL" id="ONH96605.1"/>
    </source>
</evidence>
<reference evidence="3 4" key="1">
    <citation type="journal article" date="2013" name="Nat. Genet.">
        <title>The high-quality draft genome of peach (Prunus persica) identifies unique patterns of genetic diversity, domestication and genome evolution.</title>
        <authorList>
            <consortium name="International Peach Genome Initiative"/>
            <person name="Verde I."/>
            <person name="Abbott A.G."/>
            <person name="Scalabrin S."/>
            <person name="Jung S."/>
            <person name="Shu S."/>
            <person name="Marroni F."/>
            <person name="Zhebentyayeva T."/>
            <person name="Dettori M.T."/>
            <person name="Grimwood J."/>
            <person name="Cattonaro F."/>
            <person name="Zuccolo A."/>
            <person name="Rossini L."/>
            <person name="Jenkins J."/>
            <person name="Vendramin E."/>
            <person name="Meisel L.A."/>
            <person name="Decroocq V."/>
            <person name="Sosinski B."/>
            <person name="Prochnik S."/>
            <person name="Mitros T."/>
            <person name="Policriti A."/>
            <person name="Cipriani G."/>
            <person name="Dondini L."/>
            <person name="Ficklin S."/>
            <person name="Goodstein D.M."/>
            <person name="Xuan P."/>
            <person name="Del Fabbro C."/>
            <person name="Aramini V."/>
            <person name="Copetti D."/>
            <person name="Gonzalez S."/>
            <person name="Horner D.S."/>
            <person name="Falchi R."/>
            <person name="Lucas S."/>
            <person name="Mica E."/>
            <person name="Maldonado J."/>
            <person name="Lazzari B."/>
            <person name="Bielenberg D."/>
            <person name="Pirona R."/>
            <person name="Miculan M."/>
            <person name="Barakat A."/>
            <person name="Testolin R."/>
            <person name="Stella A."/>
            <person name="Tartarini S."/>
            <person name="Tonutti P."/>
            <person name="Arus P."/>
            <person name="Orellana A."/>
            <person name="Wells C."/>
            <person name="Main D."/>
            <person name="Vizzotto G."/>
            <person name="Silva H."/>
            <person name="Salamini F."/>
            <person name="Schmutz J."/>
            <person name="Morgante M."/>
            <person name="Rokhsar D.S."/>
        </authorList>
    </citation>
    <scope>NUCLEOTIDE SEQUENCE [LARGE SCALE GENOMIC DNA]</scope>
    <source>
        <strain evidence="4">cv. Nemared</strain>
    </source>
</reference>
<evidence type="ECO:0000313" key="4">
    <source>
        <dbReference type="Proteomes" id="UP000006882"/>
    </source>
</evidence>
<sequence length="156" mass="17441">MAGVETILGAAISELVVLLKKTIQKHKDCPALLKNLDATLVSLHPLIQEMENLNRYLGRPKEEIESPRSQVDAGIKCVLEISKSKKGKYIWSMSHHQLSTLDASLKRLHEKLAAQTARNRMETLLCTRMIFGLVVVIALVALLLLWSNGLIRLHAK</sequence>
<dbReference type="Gramene" id="ONH96605">
    <property type="protein sequence ID" value="ONH96605"/>
    <property type="gene ID" value="PRUPE_7G140300"/>
</dbReference>